<dbReference type="GO" id="GO:0034098">
    <property type="term" value="C:VCP-NPL4-UFD1 AAA ATPase complex"/>
    <property type="evidence" value="ECO:0007669"/>
    <property type="project" value="TreeGrafter"/>
</dbReference>
<evidence type="ECO:0000313" key="10">
    <source>
        <dbReference type="Proteomes" id="UP000717515"/>
    </source>
</evidence>
<feature type="compositionally biased region" description="Low complexity" evidence="3">
    <location>
        <begin position="236"/>
        <end position="245"/>
    </location>
</feature>
<feature type="region of interest" description="Disordered" evidence="3">
    <location>
        <begin position="39"/>
        <end position="72"/>
    </location>
</feature>
<evidence type="ECO:0008006" key="11">
    <source>
        <dbReference type="Google" id="ProtNLM"/>
    </source>
</evidence>
<dbReference type="Gene3D" id="6.10.130.10">
    <property type="entry name" value="Ubiquitin-protein ligase E3A, N-terminal zinc-binding domain (AZUL)"/>
    <property type="match status" value="1"/>
</dbReference>
<dbReference type="InterPro" id="IPR055417">
    <property type="entry name" value="UFD1_N1"/>
</dbReference>
<dbReference type="Pfam" id="PF21366">
    <property type="entry name" value="TRAFD1-XIAF1_ZnF"/>
    <property type="match status" value="1"/>
</dbReference>
<dbReference type="InterPro" id="IPR013083">
    <property type="entry name" value="Znf_RING/FYVE/PHD"/>
</dbReference>
<dbReference type="InterPro" id="IPR056012">
    <property type="entry name" value="DUF7590"/>
</dbReference>
<dbReference type="InterPro" id="IPR032353">
    <property type="entry name" value="AZUL"/>
</dbReference>
<proteinExistence type="inferred from homology"/>
<protein>
    <recommendedName>
        <fullName evidence="11">Ubiquitin-protein ligase E3A N-terminal zinc-binding domain-containing protein</fullName>
    </recommendedName>
</protein>
<dbReference type="Pfam" id="PF23580">
    <property type="entry name" value="Znf_XAF1_N"/>
    <property type="match status" value="1"/>
</dbReference>
<comment type="caution">
    <text evidence="9">The sequence shown here is derived from an EMBL/GenBank/DDBJ whole genome shotgun (WGS) entry which is preliminary data.</text>
</comment>
<keyword evidence="2" id="KW-0833">Ubl conjugation pathway</keyword>
<comment type="similarity">
    <text evidence="1">Belongs to the UFD1 family.</text>
</comment>
<evidence type="ECO:0000256" key="1">
    <source>
        <dbReference type="ARBA" id="ARBA00006043"/>
    </source>
</evidence>
<evidence type="ECO:0000259" key="7">
    <source>
        <dbReference type="Pfam" id="PF24503"/>
    </source>
</evidence>
<dbReference type="GO" id="GO:0006511">
    <property type="term" value="P:ubiquitin-dependent protein catabolic process"/>
    <property type="evidence" value="ECO:0007669"/>
    <property type="project" value="InterPro"/>
</dbReference>
<dbReference type="Proteomes" id="UP000717515">
    <property type="component" value="Unassembled WGS sequence"/>
</dbReference>
<feature type="domain" description="TRAFD1/XAF1 zinc finger" evidence="6">
    <location>
        <begin position="520"/>
        <end position="549"/>
    </location>
</feature>
<dbReference type="InterPro" id="IPR042556">
    <property type="entry name" value="AZUL_sf"/>
</dbReference>
<dbReference type="GO" id="GO:0036503">
    <property type="term" value="P:ERAD pathway"/>
    <property type="evidence" value="ECO:0007669"/>
    <property type="project" value="TreeGrafter"/>
</dbReference>
<evidence type="ECO:0000256" key="3">
    <source>
        <dbReference type="SAM" id="MobiDB-lite"/>
    </source>
</evidence>
<dbReference type="AlphaFoldDB" id="A0A9P8A9H9"/>
<feature type="domain" description="Ubiquitin-protein ligase E3A N-terminal zinc-binding" evidence="5">
    <location>
        <begin position="603"/>
        <end position="643"/>
    </location>
</feature>
<gene>
    <name evidence="9" type="ORF">KVV02_008488</name>
</gene>
<dbReference type="Pfam" id="PF24503">
    <property type="entry name" value="DUF7590"/>
    <property type="match status" value="1"/>
</dbReference>
<dbReference type="Pfam" id="PF03152">
    <property type="entry name" value="UFD1_N1"/>
    <property type="match status" value="1"/>
</dbReference>
<feature type="compositionally biased region" description="Pro residues" evidence="3">
    <location>
        <begin position="41"/>
        <end position="51"/>
    </location>
</feature>
<dbReference type="InterPro" id="IPR055418">
    <property type="entry name" value="UFD1_N2"/>
</dbReference>
<evidence type="ECO:0000256" key="2">
    <source>
        <dbReference type="ARBA" id="ARBA00022786"/>
    </source>
</evidence>
<evidence type="ECO:0000259" key="6">
    <source>
        <dbReference type="Pfam" id="PF21366"/>
    </source>
</evidence>
<sequence>MTFSWSATFTVGAATTHLKGDKIILPHTALEAIIQAHASAPLPPPPQPDPSYDPTSWDHPPQQAFGDNGLRTPQELPSPLTFQIRNPANRLLTHGGVKEFSAEDGQVRIPAWMMESLSLTAGDQVMIKFTALPKGTWAKFRPITADYMEILDFRALLESALRSHYTTLTRGEVLKVHQGAKEFGFVVEELKPEPGEAVCITDTDLEVDIEPLDSEMQDGSAAPNGKLRDNDPRSRLLNSSNNQSLKIGSDSQGRVAMEAYQRWTVDIPNRASGVQISVEPQEHGDLDVVVSTRLPVSLQDHIWANFESLGPRCIVIPAADQDYATQQGSQVLHIGVYGRSPATASSGSPSNSGGEVDYSIVVRYQDGHDTLPEAGATTMSVSSAAGNIPNKNAPGYQECTNCGSWIPERTIMLHSNFCFRNNVKCDQCGEVMKKEELENHFHCDHCEKHGHVSERKKHMEVYHGWYQCTCETFETPSLPELAQHRRTICPERFIICRYCHILVQQGAPASNARDLIRGLCSHESYCGDRTIQCQKCTQMVSLKDVQVHAQHHEYQRQNQTAPLLCSNQNCVRTKSSNVLGLCQLCFGPYWVPTEDPKHQKLVQRLARKYHSQLMSGCGNSWCRNQHCATFRGQEMDATSAATEMMGILKEAKVGSAEGGKTWLCVDEGTTRKKVMAELLFEDMKGVYAMEWCVKALEAEKTDLEAAVQWLNLQAPRKRK</sequence>
<dbReference type="Pfam" id="PF16558">
    <property type="entry name" value="AZUL"/>
    <property type="match status" value="1"/>
</dbReference>
<dbReference type="PANTHER" id="PTHR12555">
    <property type="entry name" value="UBIQUITIN FUSION DEGRADATON PROTEIN 1"/>
    <property type="match status" value="1"/>
</dbReference>
<accession>A0A9P8A9H9</accession>
<dbReference type="InterPro" id="IPR042299">
    <property type="entry name" value="Ufd1-like_Nn"/>
</dbReference>
<dbReference type="Gene3D" id="3.10.330.10">
    <property type="match status" value="1"/>
</dbReference>
<feature type="region of interest" description="Disordered" evidence="3">
    <location>
        <begin position="214"/>
        <end position="251"/>
    </location>
</feature>
<dbReference type="Gene3D" id="2.40.40.50">
    <property type="entry name" value="Ubiquitin fusion degradation protein UFD1, N-terminal domain"/>
    <property type="match status" value="1"/>
</dbReference>
<feature type="domain" description="Ubiquitin fusion degradation protein UFD1 N-terminal subdomain 1" evidence="4">
    <location>
        <begin position="75"/>
        <end position="133"/>
    </location>
</feature>
<dbReference type="Gene3D" id="3.30.40.10">
    <property type="entry name" value="Zinc/RING finger domain, C3HC4 (zinc finger)"/>
    <property type="match status" value="1"/>
</dbReference>
<evidence type="ECO:0000259" key="8">
    <source>
        <dbReference type="Pfam" id="PF24842"/>
    </source>
</evidence>
<dbReference type="Pfam" id="PF24842">
    <property type="entry name" value="UFD1_N2"/>
    <property type="match status" value="1"/>
</dbReference>
<reference evidence="9" key="1">
    <citation type="submission" date="2021-07" db="EMBL/GenBank/DDBJ databases">
        <title>Draft genome of Mortierella alpina, strain LL118, isolated from an aspen leaf litter sample.</title>
        <authorList>
            <person name="Yang S."/>
            <person name="Vinatzer B.A."/>
        </authorList>
    </citation>
    <scope>NUCLEOTIDE SEQUENCE</scope>
    <source>
        <strain evidence="9">LL118</strain>
    </source>
</reference>
<organism evidence="9 10">
    <name type="scientific">Mortierella alpina</name>
    <name type="common">Oleaginous fungus</name>
    <name type="synonym">Mortierella renispora</name>
    <dbReference type="NCBI Taxonomy" id="64518"/>
    <lineage>
        <taxon>Eukaryota</taxon>
        <taxon>Fungi</taxon>
        <taxon>Fungi incertae sedis</taxon>
        <taxon>Mucoromycota</taxon>
        <taxon>Mortierellomycotina</taxon>
        <taxon>Mortierellomycetes</taxon>
        <taxon>Mortierellales</taxon>
        <taxon>Mortierellaceae</taxon>
        <taxon>Mortierella</taxon>
    </lineage>
</organism>
<dbReference type="EMBL" id="JAIFTL010000053">
    <property type="protein sequence ID" value="KAG9324926.1"/>
    <property type="molecule type" value="Genomic_DNA"/>
</dbReference>
<dbReference type="GO" id="GO:0031593">
    <property type="term" value="F:polyubiquitin modification-dependent protein binding"/>
    <property type="evidence" value="ECO:0007669"/>
    <property type="project" value="TreeGrafter"/>
</dbReference>
<evidence type="ECO:0000259" key="4">
    <source>
        <dbReference type="Pfam" id="PF03152"/>
    </source>
</evidence>
<dbReference type="PANTHER" id="PTHR12555:SF15">
    <property type="entry name" value="FUSION DEGRADATION PROTEIN (UFD1), PUTATIVE (AFU_ORTHOLOGUE AFUA_4G04640)-RELATED"/>
    <property type="match status" value="1"/>
</dbReference>
<name>A0A9P8A9H9_MORAP</name>
<feature type="domain" description="DUF7590" evidence="7">
    <location>
        <begin position="239"/>
        <end position="362"/>
    </location>
</feature>
<evidence type="ECO:0000259" key="5">
    <source>
        <dbReference type="Pfam" id="PF16558"/>
    </source>
</evidence>
<dbReference type="InterPro" id="IPR049439">
    <property type="entry name" value="TRAFD1-XIAF1_Znf"/>
</dbReference>
<feature type="domain" description="Ubiquitin fusion degradation protein UFD1 N-terminal subdomain 2" evidence="8">
    <location>
        <begin position="134"/>
        <end position="211"/>
    </location>
</feature>
<evidence type="ECO:0000313" key="9">
    <source>
        <dbReference type="EMBL" id="KAG9324926.1"/>
    </source>
</evidence>
<dbReference type="InterPro" id="IPR004854">
    <property type="entry name" value="Ufd1-like"/>
</dbReference>